<protein>
    <submittedName>
        <fullName evidence="2">DUF2798 domain-containing protein</fullName>
    </submittedName>
</protein>
<evidence type="ECO:0000256" key="1">
    <source>
        <dbReference type="SAM" id="Phobius"/>
    </source>
</evidence>
<organism evidence="2 3">
    <name type="scientific">Pontibacter rugosus</name>
    <dbReference type="NCBI Taxonomy" id="1745966"/>
    <lineage>
        <taxon>Bacteria</taxon>
        <taxon>Pseudomonadati</taxon>
        <taxon>Bacteroidota</taxon>
        <taxon>Cytophagia</taxon>
        <taxon>Cytophagales</taxon>
        <taxon>Hymenobacteraceae</taxon>
        <taxon>Pontibacter</taxon>
    </lineage>
</organism>
<dbReference type="Proteomes" id="UP001597094">
    <property type="component" value="Unassembled WGS sequence"/>
</dbReference>
<name>A0ABW3SSF4_9BACT</name>
<dbReference type="EMBL" id="JBHTLD010000177">
    <property type="protein sequence ID" value="MFD1187814.1"/>
    <property type="molecule type" value="Genomic_DNA"/>
</dbReference>
<dbReference type="RefSeq" id="WP_377530169.1">
    <property type="nucleotide sequence ID" value="NZ_JBHTLD010000177.1"/>
</dbReference>
<sequence length="75" mass="8517">MKSKSVSPLLRRKLVIIAVVSLLLASALELYTFGLGSDFVGRWFRSFFVFFVMISMTILAIVPGVNYTVARFIRR</sequence>
<accession>A0ABW3SSF4</accession>
<keyword evidence="1" id="KW-0472">Membrane</keyword>
<dbReference type="Pfam" id="PF11391">
    <property type="entry name" value="DUF2798"/>
    <property type="match status" value="1"/>
</dbReference>
<reference evidence="3" key="1">
    <citation type="journal article" date="2019" name="Int. J. Syst. Evol. Microbiol.">
        <title>The Global Catalogue of Microorganisms (GCM) 10K type strain sequencing project: providing services to taxonomists for standard genome sequencing and annotation.</title>
        <authorList>
            <consortium name="The Broad Institute Genomics Platform"/>
            <consortium name="The Broad Institute Genome Sequencing Center for Infectious Disease"/>
            <person name="Wu L."/>
            <person name="Ma J."/>
        </authorList>
    </citation>
    <scope>NUCLEOTIDE SEQUENCE [LARGE SCALE GENOMIC DNA]</scope>
    <source>
        <strain evidence="3">JCM 31319</strain>
    </source>
</reference>
<keyword evidence="3" id="KW-1185">Reference proteome</keyword>
<keyword evidence="1" id="KW-1133">Transmembrane helix</keyword>
<evidence type="ECO:0000313" key="3">
    <source>
        <dbReference type="Proteomes" id="UP001597094"/>
    </source>
</evidence>
<gene>
    <name evidence="2" type="ORF">ACFQ2O_16480</name>
</gene>
<comment type="caution">
    <text evidence="2">The sequence shown here is derived from an EMBL/GenBank/DDBJ whole genome shotgun (WGS) entry which is preliminary data.</text>
</comment>
<feature type="transmembrane region" description="Helical" evidence="1">
    <location>
        <begin position="43"/>
        <end position="69"/>
    </location>
</feature>
<evidence type="ECO:0000313" key="2">
    <source>
        <dbReference type="EMBL" id="MFD1187814.1"/>
    </source>
</evidence>
<proteinExistence type="predicted"/>
<dbReference type="InterPro" id="IPR021529">
    <property type="entry name" value="DUF2798"/>
</dbReference>
<keyword evidence="1" id="KW-0812">Transmembrane</keyword>